<dbReference type="PANTHER" id="PTHR12124:SF47">
    <property type="entry name" value="EXOSOME COMPONENT 10"/>
    <property type="match status" value="1"/>
</dbReference>
<dbReference type="EMBL" id="UYRR01012560">
    <property type="protein sequence ID" value="VDK26415.1"/>
    <property type="molecule type" value="Genomic_DNA"/>
</dbReference>
<evidence type="ECO:0000313" key="4">
    <source>
        <dbReference type="Proteomes" id="UP000267096"/>
    </source>
</evidence>
<protein>
    <submittedName>
        <fullName evidence="3">Uncharacterized protein</fullName>
    </submittedName>
</protein>
<evidence type="ECO:0000256" key="1">
    <source>
        <dbReference type="SAM" id="MobiDB-lite"/>
    </source>
</evidence>
<keyword evidence="2" id="KW-0472">Membrane</keyword>
<dbReference type="GO" id="GO:0000467">
    <property type="term" value="P:exonucleolytic trimming to generate mature 3'-end of 5.8S rRNA from tricistronic rRNA transcript (SSU-rRNA, 5.8S rRNA, LSU-rRNA)"/>
    <property type="evidence" value="ECO:0007669"/>
    <property type="project" value="InterPro"/>
</dbReference>
<dbReference type="Proteomes" id="UP000267096">
    <property type="component" value="Unassembled WGS sequence"/>
</dbReference>
<dbReference type="InterPro" id="IPR036397">
    <property type="entry name" value="RNaseH_sf"/>
</dbReference>
<dbReference type="GO" id="GO:0005730">
    <property type="term" value="C:nucleolus"/>
    <property type="evidence" value="ECO:0007669"/>
    <property type="project" value="TreeGrafter"/>
</dbReference>
<feature type="region of interest" description="Disordered" evidence="1">
    <location>
        <begin position="1"/>
        <end position="67"/>
    </location>
</feature>
<dbReference type="AlphaFoldDB" id="A0A3P6PG73"/>
<dbReference type="GO" id="GO:0071036">
    <property type="term" value="P:nuclear polyadenylation-dependent snoRNA catabolic process"/>
    <property type="evidence" value="ECO:0007669"/>
    <property type="project" value="TreeGrafter"/>
</dbReference>
<keyword evidence="2" id="KW-1133">Transmembrane helix</keyword>
<keyword evidence="4" id="KW-1185">Reference proteome</keyword>
<feature type="transmembrane region" description="Helical" evidence="2">
    <location>
        <begin position="125"/>
        <end position="147"/>
    </location>
</feature>
<dbReference type="Gene3D" id="3.30.420.10">
    <property type="entry name" value="Ribonuclease H-like superfamily/Ribonuclease H"/>
    <property type="match status" value="1"/>
</dbReference>
<dbReference type="GO" id="GO:0071044">
    <property type="term" value="P:histone mRNA catabolic process"/>
    <property type="evidence" value="ECO:0007669"/>
    <property type="project" value="TreeGrafter"/>
</dbReference>
<dbReference type="GO" id="GO:0071039">
    <property type="term" value="P:nuclear polyadenylation-dependent CUT catabolic process"/>
    <property type="evidence" value="ECO:0007669"/>
    <property type="project" value="TreeGrafter"/>
</dbReference>
<dbReference type="GO" id="GO:0071051">
    <property type="term" value="P:poly(A)-dependent snoRNA 3'-end processing"/>
    <property type="evidence" value="ECO:0007669"/>
    <property type="project" value="TreeGrafter"/>
</dbReference>
<sequence>MAYSIPVDNSDREFVSKLKQKHNARNTEQPEERLRIRDEQQEGGDCSGRLEWNSDQQETENEHPYKSELDGFEIPASQLQLGERRQVKALEDTELVMVDTVEKLEKVRDELNASSAFAVDLEVNFAIFVIFVIVFILIILYCLHYFICYHYC</sequence>
<dbReference type="GO" id="GO:0071038">
    <property type="term" value="P:TRAMP-dependent tRNA surveillance pathway"/>
    <property type="evidence" value="ECO:0007669"/>
    <property type="project" value="TreeGrafter"/>
</dbReference>
<dbReference type="OrthoDB" id="2250022at2759"/>
<dbReference type="GO" id="GO:0071037">
    <property type="term" value="P:nuclear polyadenylation-dependent snRNA catabolic process"/>
    <property type="evidence" value="ECO:0007669"/>
    <property type="project" value="TreeGrafter"/>
</dbReference>
<keyword evidence="2" id="KW-0812">Transmembrane</keyword>
<evidence type="ECO:0000313" key="3">
    <source>
        <dbReference type="EMBL" id="VDK26415.1"/>
    </source>
</evidence>
<dbReference type="GO" id="GO:0071040">
    <property type="term" value="P:nuclear polyadenylation-dependent antisense transcript catabolic process"/>
    <property type="evidence" value="ECO:0007669"/>
    <property type="project" value="TreeGrafter"/>
</dbReference>
<dbReference type="InterPro" id="IPR012337">
    <property type="entry name" value="RNaseH-like_sf"/>
</dbReference>
<dbReference type="SUPFAM" id="SSF53098">
    <property type="entry name" value="Ribonuclease H-like"/>
    <property type="match status" value="1"/>
</dbReference>
<dbReference type="InterPro" id="IPR045092">
    <property type="entry name" value="Rrp6-like"/>
</dbReference>
<name>A0A3P6PG73_ANISI</name>
<evidence type="ECO:0000256" key="2">
    <source>
        <dbReference type="SAM" id="Phobius"/>
    </source>
</evidence>
<dbReference type="GO" id="GO:0003727">
    <property type="term" value="F:single-stranded RNA binding"/>
    <property type="evidence" value="ECO:0007669"/>
    <property type="project" value="TreeGrafter"/>
</dbReference>
<gene>
    <name evidence="3" type="ORF">ASIM_LOCUS6025</name>
</gene>
<dbReference type="GO" id="GO:0000175">
    <property type="term" value="F:3'-5'-RNA exonuclease activity"/>
    <property type="evidence" value="ECO:0007669"/>
    <property type="project" value="InterPro"/>
</dbReference>
<feature type="compositionally biased region" description="Basic and acidic residues" evidence="1">
    <location>
        <begin position="28"/>
        <end position="40"/>
    </location>
</feature>
<accession>A0A3P6PG73</accession>
<reference evidence="3 4" key="1">
    <citation type="submission" date="2018-11" db="EMBL/GenBank/DDBJ databases">
        <authorList>
            <consortium name="Pathogen Informatics"/>
        </authorList>
    </citation>
    <scope>NUCLEOTIDE SEQUENCE [LARGE SCALE GENOMIC DNA]</scope>
</reference>
<dbReference type="GO" id="GO:0000176">
    <property type="term" value="C:nuclear exosome (RNase complex)"/>
    <property type="evidence" value="ECO:0007669"/>
    <property type="project" value="TreeGrafter"/>
</dbReference>
<dbReference type="PANTHER" id="PTHR12124">
    <property type="entry name" value="POLYMYOSITIS/SCLERODERMA AUTOANTIGEN-RELATED"/>
    <property type="match status" value="1"/>
</dbReference>
<proteinExistence type="predicted"/>
<organism evidence="3 4">
    <name type="scientific">Anisakis simplex</name>
    <name type="common">Herring worm</name>
    <dbReference type="NCBI Taxonomy" id="6269"/>
    <lineage>
        <taxon>Eukaryota</taxon>
        <taxon>Metazoa</taxon>
        <taxon>Ecdysozoa</taxon>
        <taxon>Nematoda</taxon>
        <taxon>Chromadorea</taxon>
        <taxon>Rhabditida</taxon>
        <taxon>Spirurina</taxon>
        <taxon>Ascaridomorpha</taxon>
        <taxon>Ascaridoidea</taxon>
        <taxon>Anisakidae</taxon>
        <taxon>Anisakis</taxon>
        <taxon>Anisakis simplex complex</taxon>
    </lineage>
</organism>
<dbReference type="GO" id="GO:0071035">
    <property type="term" value="P:nuclear polyadenylation-dependent rRNA catabolic process"/>
    <property type="evidence" value="ECO:0007669"/>
    <property type="project" value="TreeGrafter"/>
</dbReference>